<name>A0A0L8BZF5_ENSAD</name>
<evidence type="ECO:0000313" key="2">
    <source>
        <dbReference type="Proteomes" id="UP000037425"/>
    </source>
</evidence>
<dbReference type="EMBL" id="LGAP01000004">
    <property type="protein sequence ID" value="KOF19968.1"/>
    <property type="molecule type" value="Genomic_DNA"/>
</dbReference>
<accession>A0A0L8BZF5</accession>
<organism evidence="1 2">
    <name type="scientific">Ensifer adhaerens</name>
    <name type="common">Sinorhizobium morelense</name>
    <dbReference type="NCBI Taxonomy" id="106592"/>
    <lineage>
        <taxon>Bacteria</taxon>
        <taxon>Pseudomonadati</taxon>
        <taxon>Pseudomonadota</taxon>
        <taxon>Alphaproteobacteria</taxon>
        <taxon>Hyphomicrobiales</taxon>
        <taxon>Rhizobiaceae</taxon>
        <taxon>Sinorhizobium/Ensifer group</taxon>
        <taxon>Ensifer</taxon>
    </lineage>
</organism>
<dbReference type="PATRIC" id="fig|106592.7.peg.5809"/>
<gene>
    <name evidence="1" type="ORF">AC244_11420</name>
</gene>
<dbReference type="Proteomes" id="UP000037425">
    <property type="component" value="Unassembled WGS sequence"/>
</dbReference>
<proteinExistence type="predicted"/>
<evidence type="ECO:0000313" key="1">
    <source>
        <dbReference type="EMBL" id="KOF19968.1"/>
    </source>
</evidence>
<reference evidence="2" key="1">
    <citation type="submission" date="2015-07" db="EMBL/GenBank/DDBJ databases">
        <title>Whole genome sequence of an Ensifer adhaerens strain isolated from a cave pool in the Wind Cave National Park.</title>
        <authorList>
            <person name="Eng W.W.H."/>
            <person name="Gan H.M."/>
            <person name="Barton H.A."/>
            <person name="Savka M.A."/>
        </authorList>
    </citation>
    <scope>NUCLEOTIDE SEQUENCE [LARGE SCALE GENOMIC DNA]</scope>
    <source>
        <strain evidence="2">SD006</strain>
    </source>
</reference>
<dbReference type="AlphaFoldDB" id="A0A0L8BZF5"/>
<protein>
    <submittedName>
        <fullName evidence="1">Uncharacterized protein</fullName>
    </submittedName>
</protein>
<dbReference type="OrthoDB" id="8420538at2"/>
<comment type="caution">
    <text evidence="1">The sequence shown here is derived from an EMBL/GenBank/DDBJ whole genome shotgun (WGS) entry which is preliminary data.</text>
</comment>
<dbReference type="RefSeq" id="WP_053248930.1">
    <property type="nucleotide sequence ID" value="NZ_LGAP01000004.1"/>
</dbReference>
<sequence length="63" mass="7217">MHPIDGFRGRPILPKEFPMIADVFRDAARVRYPALDREEGEAILARLMDLHHSCIDSRLSSVQ</sequence>